<dbReference type="EMBL" id="LJIJ01000042">
    <property type="protein sequence ID" value="ODN04466.1"/>
    <property type="molecule type" value="Genomic_DNA"/>
</dbReference>
<dbReference type="Proteomes" id="UP000094527">
    <property type="component" value="Unassembled WGS sequence"/>
</dbReference>
<protein>
    <submittedName>
        <fullName evidence="1">Uncharacterized protein</fullName>
    </submittedName>
</protein>
<evidence type="ECO:0000313" key="2">
    <source>
        <dbReference type="Proteomes" id="UP000094527"/>
    </source>
</evidence>
<sequence length="104" mass="10757">MLTVGVKKAVVPAVAPIGVGYGGHYGGGHLGHGYGVAAVAKPVAVSHAHHGGHLGGYGGYAGGLGHGGIGMETSWRRASWGTWSWIWSLLNMQINIFFKLPNIL</sequence>
<dbReference type="AlphaFoldDB" id="A0A1D2NHL6"/>
<name>A0A1D2NHL6_ORCCI</name>
<accession>A0A1D2NHL6</accession>
<organism evidence="1 2">
    <name type="scientific">Orchesella cincta</name>
    <name type="common">Springtail</name>
    <name type="synonym">Podura cincta</name>
    <dbReference type="NCBI Taxonomy" id="48709"/>
    <lineage>
        <taxon>Eukaryota</taxon>
        <taxon>Metazoa</taxon>
        <taxon>Ecdysozoa</taxon>
        <taxon>Arthropoda</taxon>
        <taxon>Hexapoda</taxon>
        <taxon>Collembola</taxon>
        <taxon>Entomobryomorpha</taxon>
        <taxon>Entomobryoidea</taxon>
        <taxon>Orchesellidae</taxon>
        <taxon>Orchesellinae</taxon>
        <taxon>Orchesella</taxon>
    </lineage>
</organism>
<keyword evidence="2" id="KW-1185">Reference proteome</keyword>
<comment type="caution">
    <text evidence="1">The sequence shown here is derived from an EMBL/GenBank/DDBJ whole genome shotgun (WGS) entry which is preliminary data.</text>
</comment>
<proteinExistence type="predicted"/>
<evidence type="ECO:0000313" key="1">
    <source>
        <dbReference type="EMBL" id="ODN04466.1"/>
    </source>
</evidence>
<gene>
    <name evidence="1" type="ORF">Ocin01_02177</name>
</gene>
<reference evidence="1 2" key="1">
    <citation type="journal article" date="2016" name="Genome Biol. Evol.">
        <title>Gene Family Evolution Reflects Adaptation to Soil Environmental Stressors in the Genome of the Collembolan Orchesella cincta.</title>
        <authorList>
            <person name="Faddeeva-Vakhrusheva A."/>
            <person name="Derks M.F."/>
            <person name="Anvar S.Y."/>
            <person name="Agamennone V."/>
            <person name="Suring W."/>
            <person name="Smit S."/>
            <person name="van Straalen N.M."/>
            <person name="Roelofs D."/>
        </authorList>
    </citation>
    <scope>NUCLEOTIDE SEQUENCE [LARGE SCALE GENOMIC DNA]</scope>
    <source>
        <tissue evidence="1">Mixed pool</tissue>
    </source>
</reference>